<comment type="similarity">
    <text evidence="2 10">Belongs to the Ycf4 family.</text>
</comment>
<keyword evidence="8 10" id="KW-0472">Membrane</keyword>
<dbReference type="AlphaFoldDB" id="A0A023HHZ6"/>
<reference evidence="11" key="1">
    <citation type="submission" date="2013-02" db="EMBL/GenBank/DDBJ databases">
        <title>Chloroplast Sequencing of Green Alga Chlorella protothecoides and Comparative Analyses with C. variabilis and C. vulgaris.</title>
        <authorList>
            <person name="Park S.-H."/>
            <person name="Starkenburg S."/>
            <person name="Kyndt J."/>
            <person name="Angelova A."/>
            <person name="Chertkov O."/>
            <person name="Shen X."/>
            <person name="Brown J.K."/>
        </authorList>
    </citation>
    <scope>NUCLEOTIDE SEQUENCE</scope>
</reference>
<dbReference type="GO" id="GO:0015979">
    <property type="term" value="P:photosynthesis"/>
    <property type="evidence" value="ECO:0007669"/>
    <property type="project" value="UniProtKB-UniRule"/>
</dbReference>
<keyword evidence="6 10" id="KW-1133">Transmembrane helix</keyword>
<proteinExistence type="inferred from homology"/>
<evidence type="ECO:0000313" key="13">
    <source>
        <dbReference type="EMBL" id="ARU77466.1"/>
    </source>
</evidence>
<evidence type="ECO:0000256" key="10">
    <source>
        <dbReference type="HAMAP-Rule" id="MF_00437"/>
    </source>
</evidence>
<comment type="function">
    <text evidence="1 10">Seems to be required for the assembly of the photosystem I complex.</text>
</comment>
<dbReference type="EMBL" id="KC843975">
    <property type="protein sequence ID" value="AGN72471.1"/>
    <property type="molecule type" value="Genomic_DNA"/>
</dbReference>
<evidence type="ECO:0000256" key="1">
    <source>
        <dbReference type="ARBA" id="ARBA00002862"/>
    </source>
</evidence>
<geneLocation type="chloroplast" evidence="11"/>
<dbReference type="GO" id="GO:0009535">
    <property type="term" value="C:chloroplast thylakoid membrane"/>
    <property type="evidence" value="ECO:0007669"/>
    <property type="project" value="UniProtKB-SubCell"/>
</dbReference>
<evidence type="ECO:0000256" key="2">
    <source>
        <dbReference type="ARBA" id="ARBA00008198"/>
    </source>
</evidence>
<feature type="transmembrane region" description="Helical" evidence="10">
    <location>
        <begin position="63"/>
        <end position="88"/>
    </location>
</feature>
<evidence type="ECO:0000256" key="5">
    <source>
        <dbReference type="ARBA" id="ARBA00022692"/>
    </source>
</evidence>
<dbReference type="Pfam" id="PF02392">
    <property type="entry name" value="Ycf4"/>
    <property type="match status" value="1"/>
</dbReference>
<evidence type="ECO:0000256" key="3">
    <source>
        <dbReference type="ARBA" id="ARBA00015395"/>
    </source>
</evidence>
<evidence type="ECO:0000313" key="11">
    <source>
        <dbReference type="EMBL" id="AGL10896.1"/>
    </source>
</evidence>
<dbReference type="KEGG" id="apro:CP73_p019"/>
<reference evidence="13" key="3">
    <citation type="submission" date="2017-02" db="EMBL/GenBank/DDBJ databases">
        <title>Whole genome sequencing of photosynthetic microalga Auxenochlorella protothecoides UTEX 2341.</title>
        <authorList>
            <person name="Patelou M."/>
            <person name="Skliros D."/>
            <person name="Kalliampakou K.I."/>
            <person name="Ioannidis N.E."/>
            <person name="Papazi A."/>
            <person name="Katharios P."/>
            <person name="Kotzabasis K."/>
            <person name="Flemetakis E."/>
        </authorList>
    </citation>
    <scope>NUCLEOTIDE SEQUENCE</scope>
    <source>
        <strain evidence="13">UTEX 2341</strain>
    </source>
</reference>
<evidence type="ECO:0000256" key="7">
    <source>
        <dbReference type="ARBA" id="ARBA00023078"/>
    </source>
</evidence>
<accession>A0A023HHZ6</accession>
<evidence type="ECO:0000256" key="8">
    <source>
        <dbReference type="ARBA" id="ARBA00023136"/>
    </source>
</evidence>
<protein>
    <recommendedName>
        <fullName evidence="3 10">Photosystem I assembly protein Ycf4</fullName>
    </recommendedName>
</protein>
<gene>
    <name evidence="10 11" type="primary">ycf4</name>
    <name evidence="13" type="ORF">BW920_0060</name>
    <name evidence="12" type="ORF">ChprCp026</name>
</gene>
<keyword evidence="5 10" id="KW-0812">Transmembrane</keyword>
<dbReference type="EMBL" id="KY613608">
    <property type="protein sequence ID" value="ARU77466.1"/>
    <property type="molecule type" value="Genomic_DNA"/>
</dbReference>
<keyword evidence="11" id="KW-0934">Plastid</keyword>
<evidence type="ECO:0000256" key="9">
    <source>
        <dbReference type="ARBA" id="ARBA00046286"/>
    </source>
</evidence>
<dbReference type="EMBL" id="KC631634">
    <property type="protein sequence ID" value="AGL10896.1"/>
    <property type="molecule type" value="Genomic_DNA"/>
</dbReference>
<keyword evidence="7 10" id="KW-0793">Thylakoid</keyword>
<evidence type="ECO:0000256" key="6">
    <source>
        <dbReference type="ARBA" id="ARBA00022989"/>
    </source>
</evidence>
<feature type="transmembrane region" description="Helical" evidence="10">
    <location>
        <begin position="21"/>
        <end position="43"/>
    </location>
</feature>
<dbReference type="RefSeq" id="YP_009019371.1">
    <property type="nucleotide sequence ID" value="NC_023775.1"/>
</dbReference>
<sequence>MTTQKESLYYTVSGARRFSNYFWGSLMFIGGIGFLAVGSLSALNINDQLFIFKAPNIQFIPQGLVMCFYGLIGLLLGIYIWLTIIWNLGHGYNEFNLKTDEVRVFRWGFPGNNRRIDLRYPIKDVQSIRVEIKEGINTKRAIFLKLRGNREIPLIGAGQPMSIQEIETQATDIAKLLKVSLEISELAS</sequence>
<dbReference type="PANTHER" id="PTHR33288">
    <property type="match status" value="1"/>
</dbReference>
<dbReference type="HAMAP" id="MF_00437">
    <property type="entry name" value="Ycf4"/>
    <property type="match status" value="1"/>
</dbReference>
<reference evidence="12" key="2">
    <citation type="submission" date="2013-03" db="EMBL/GenBank/DDBJ databases">
        <title>Organelle genomes of microalga Chlorella protothecoides reveal evolution from autotroph to heterotroph.</title>
        <authorList>
            <person name="Yan D."/>
            <person name="Wang Y."/>
            <person name="Shen Y."/>
            <person name="Gong J."/>
            <person name="Gao C."/>
            <person name="Jiang H."/>
            <person name="Dai J."/>
            <person name="Wu Q."/>
        </authorList>
    </citation>
    <scope>NUCLEOTIDE SEQUENCE</scope>
</reference>
<keyword evidence="4 10" id="KW-0602">Photosynthesis</keyword>
<dbReference type="GO" id="GO:0009522">
    <property type="term" value="C:photosystem I"/>
    <property type="evidence" value="ECO:0007669"/>
    <property type="project" value="InterPro"/>
</dbReference>
<evidence type="ECO:0000313" key="12">
    <source>
        <dbReference type="EMBL" id="AGN72471.1"/>
    </source>
</evidence>
<dbReference type="NCBIfam" id="NF002712">
    <property type="entry name" value="PRK02542.1"/>
    <property type="match status" value="1"/>
</dbReference>
<dbReference type="GeneID" id="18667194"/>
<dbReference type="PANTHER" id="PTHR33288:SF4">
    <property type="entry name" value="PHOTOSYSTEM I ASSEMBLY PROTEIN YCF4"/>
    <property type="match status" value="1"/>
</dbReference>
<organism evidence="11">
    <name type="scientific">Auxenochlorella protothecoides</name>
    <name type="common">Green microalga</name>
    <name type="synonym">Chlorella protothecoides</name>
    <dbReference type="NCBI Taxonomy" id="3075"/>
    <lineage>
        <taxon>Eukaryota</taxon>
        <taxon>Viridiplantae</taxon>
        <taxon>Chlorophyta</taxon>
        <taxon>core chlorophytes</taxon>
        <taxon>Trebouxiophyceae</taxon>
        <taxon>Chlorellales</taxon>
        <taxon>Chlorellaceae</taxon>
        <taxon>Auxenochlorella</taxon>
    </lineage>
</organism>
<dbReference type="InterPro" id="IPR003359">
    <property type="entry name" value="PSI_Ycf4_assembly"/>
</dbReference>
<keyword evidence="11" id="KW-0150">Chloroplast</keyword>
<comment type="subcellular location">
    <subcellularLocation>
        <location evidence="9">Plastid thylakoid membrane</location>
        <topology evidence="9">Multi-pass membrane protein</topology>
    </subcellularLocation>
    <subcellularLocation>
        <location evidence="10">Plastid</location>
        <location evidence="10">Chloroplast thylakoid membrane</location>
        <topology evidence="10">Multi-pass membrane protein</topology>
    </subcellularLocation>
</comment>
<evidence type="ECO:0000256" key="4">
    <source>
        <dbReference type="ARBA" id="ARBA00022531"/>
    </source>
</evidence>
<name>A0A023HHZ6_AUXPR</name>